<comment type="caution">
    <text evidence="2">The sequence shown here is derived from an EMBL/GenBank/DDBJ whole genome shotgun (WGS) entry which is preliminary data.</text>
</comment>
<evidence type="ECO:0000313" key="2">
    <source>
        <dbReference type="EMBL" id="CAD1480416.1"/>
    </source>
</evidence>
<dbReference type="EMBL" id="CAJDYZ010011990">
    <property type="protein sequence ID" value="CAD1480416.1"/>
    <property type="molecule type" value="Genomic_DNA"/>
</dbReference>
<keyword evidence="3" id="KW-1185">Reference proteome</keyword>
<feature type="region of interest" description="Disordered" evidence="1">
    <location>
        <begin position="28"/>
        <end position="47"/>
    </location>
</feature>
<sequence length="227" mass="26149">MDIINPAIQTNNRFSLFAEWHAIEQEKSNRNNESLKGNTSISNKNATVTKQQNTKLLPVYAHINHAKLLDALREKYNNAFQIKFTSNKLQIMFANLNDFAEFKTICQKENIECHTYTVRLEKTTTVYQKSRIKPHTKYLIYRITFAPGTIIAQINHIRSIISKLTGKNLSRTDLPYNVLDVKLTDTLQQTATRKQSASSVQDYMIPELALRHLKYLLPVLTARKPPS</sequence>
<feature type="compositionally biased region" description="Polar residues" evidence="1">
    <location>
        <begin position="31"/>
        <end position="47"/>
    </location>
</feature>
<proteinExistence type="predicted"/>
<accession>A0A6V7HJ31</accession>
<evidence type="ECO:0000256" key="1">
    <source>
        <dbReference type="SAM" id="MobiDB-lite"/>
    </source>
</evidence>
<protein>
    <submittedName>
        <fullName evidence="2">Uncharacterized protein</fullName>
    </submittedName>
</protein>
<gene>
    <name evidence="2" type="ORF">MHI_LOCUS936017</name>
</gene>
<dbReference type="AlphaFoldDB" id="A0A6V7HJ31"/>
<reference evidence="2" key="1">
    <citation type="submission" date="2020-07" db="EMBL/GenBank/DDBJ databases">
        <authorList>
            <person name="Nazaruddin N."/>
        </authorList>
    </citation>
    <scope>NUCLEOTIDE SEQUENCE</scope>
</reference>
<dbReference type="Proteomes" id="UP000752696">
    <property type="component" value="Unassembled WGS sequence"/>
</dbReference>
<organism evidence="2 3">
    <name type="scientific">Heterotrigona itama</name>
    <dbReference type="NCBI Taxonomy" id="395501"/>
    <lineage>
        <taxon>Eukaryota</taxon>
        <taxon>Metazoa</taxon>
        <taxon>Ecdysozoa</taxon>
        <taxon>Arthropoda</taxon>
        <taxon>Hexapoda</taxon>
        <taxon>Insecta</taxon>
        <taxon>Pterygota</taxon>
        <taxon>Neoptera</taxon>
        <taxon>Endopterygota</taxon>
        <taxon>Hymenoptera</taxon>
        <taxon>Apocrita</taxon>
        <taxon>Aculeata</taxon>
        <taxon>Apoidea</taxon>
        <taxon>Anthophila</taxon>
        <taxon>Apidae</taxon>
        <taxon>Heterotrigona</taxon>
    </lineage>
</organism>
<evidence type="ECO:0000313" key="3">
    <source>
        <dbReference type="Proteomes" id="UP000752696"/>
    </source>
</evidence>
<name>A0A6V7HJ31_9HYME</name>